<dbReference type="EMBL" id="CACRUX010000098">
    <property type="protein sequence ID" value="VYU49666.1"/>
    <property type="molecule type" value="Genomic_DNA"/>
</dbReference>
<keyword evidence="1" id="KW-0813">Transport</keyword>
<dbReference type="SUPFAM" id="SSF52540">
    <property type="entry name" value="P-loop containing nucleoside triphosphate hydrolases"/>
    <property type="match status" value="1"/>
</dbReference>
<evidence type="ECO:0000256" key="4">
    <source>
        <dbReference type="ARBA" id="ARBA00022967"/>
    </source>
</evidence>
<gene>
    <name evidence="6" type="primary">yusV_4</name>
    <name evidence="6" type="ORF">VRLFYP33_02257</name>
</gene>
<dbReference type="InterPro" id="IPR003593">
    <property type="entry name" value="AAA+_ATPase"/>
</dbReference>
<protein>
    <submittedName>
        <fullName evidence="6">Putative siderophore transport system ATP-binding protein YusV</fullName>
    </submittedName>
</protein>
<dbReference type="PANTHER" id="PTHR42794:SF1">
    <property type="entry name" value="HEMIN IMPORT ATP-BINDING PROTEIN HMUV"/>
    <property type="match status" value="1"/>
</dbReference>
<dbReference type="PANTHER" id="PTHR42794">
    <property type="entry name" value="HEMIN IMPORT ATP-BINDING PROTEIN HMUV"/>
    <property type="match status" value="1"/>
</dbReference>
<dbReference type="PROSITE" id="PS50893">
    <property type="entry name" value="ABC_TRANSPORTER_2"/>
    <property type="match status" value="1"/>
</dbReference>
<dbReference type="Gene3D" id="3.40.50.300">
    <property type="entry name" value="P-loop containing nucleotide triphosphate hydrolases"/>
    <property type="match status" value="1"/>
</dbReference>
<dbReference type="FunFam" id="3.40.50.300:FF:000134">
    <property type="entry name" value="Iron-enterobactin ABC transporter ATP-binding protein"/>
    <property type="match status" value="1"/>
</dbReference>
<dbReference type="InterPro" id="IPR027417">
    <property type="entry name" value="P-loop_NTPase"/>
</dbReference>
<proteinExistence type="predicted"/>
<evidence type="ECO:0000256" key="1">
    <source>
        <dbReference type="ARBA" id="ARBA00022448"/>
    </source>
</evidence>
<dbReference type="AlphaFoldDB" id="A0A6N3FCS5"/>
<dbReference type="Pfam" id="PF00005">
    <property type="entry name" value="ABC_tran"/>
    <property type="match status" value="1"/>
</dbReference>
<evidence type="ECO:0000256" key="3">
    <source>
        <dbReference type="ARBA" id="ARBA00022840"/>
    </source>
</evidence>
<accession>A0A6N3FCS5</accession>
<name>A0A6N3FCS5_9FIRM</name>
<dbReference type="PROSITE" id="PS00211">
    <property type="entry name" value="ABC_TRANSPORTER_1"/>
    <property type="match status" value="1"/>
</dbReference>
<feature type="domain" description="ABC transporter" evidence="5">
    <location>
        <begin position="3"/>
        <end position="238"/>
    </location>
</feature>
<dbReference type="SMART" id="SM00382">
    <property type="entry name" value="AAA"/>
    <property type="match status" value="1"/>
</dbReference>
<sequence>MELSVEHLSVSLSNQQILHDISLKAESGEFIGIIGPNGSGKTTFLKALRGLYPFTDGSVILNGASIPHQSDKQIARQVAYMQQSVNLNFGYTAKEIVMTARYPFLKWWQNESANDENVVEAVMKNVGIWHLRDRAVNELSGGERQRVFLAKALAQETELLLLDEPTAALDLVYADEIFRQGRQYCESGKTIFIVVHDLELAAKFCTRLLLISEGHLVADGLPKEVLTAKNLKKAFHLSAAVYEDPYFTQQRIFVFPNDATDIEPYRRGNTLPPDMTVELNE</sequence>
<organism evidence="6">
    <name type="scientific">Veillonella ratti</name>
    <dbReference type="NCBI Taxonomy" id="103892"/>
    <lineage>
        <taxon>Bacteria</taxon>
        <taxon>Bacillati</taxon>
        <taxon>Bacillota</taxon>
        <taxon>Negativicutes</taxon>
        <taxon>Veillonellales</taxon>
        <taxon>Veillonellaceae</taxon>
        <taxon>Veillonella</taxon>
    </lineage>
</organism>
<evidence type="ECO:0000313" key="6">
    <source>
        <dbReference type="EMBL" id="VYU49666.1"/>
    </source>
</evidence>
<evidence type="ECO:0000256" key="2">
    <source>
        <dbReference type="ARBA" id="ARBA00022741"/>
    </source>
</evidence>
<reference evidence="6" key="1">
    <citation type="submission" date="2019-11" db="EMBL/GenBank/DDBJ databases">
        <authorList>
            <person name="Feng L."/>
        </authorList>
    </citation>
    <scope>NUCLEOTIDE SEQUENCE</scope>
    <source>
        <strain evidence="6">VrattiLFYP33</strain>
    </source>
</reference>
<evidence type="ECO:0000259" key="5">
    <source>
        <dbReference type="PROSITE" id="PS50893"/>
    </source>
</evidence>
<keyword evidence="3 6" id="KW-0067">ATP-binding</keyword>
<keyword evidence="2" id="KW-0547">Nucleotide-binding</keyword>
<keyword evidence="4" id="KW-1278">Translocase</keyword>
<dbReference type="InterPro" id="IPR003439">
    <property type="entry name" value="ABC_transporter-like_ATP-bd"/>
</dbReference>
<dbReference type="GO" id="GO:0005524">
    <property type="term" value="F:ATP binding"/>
    <property type="evidence" value="ECO:0007669"/>
    <property type="project" value="UniProtKB-KW"/>
</dbReference>
<dbReference type="CDD" id="cd03214">
    <property type="entry name" value="ABC_Iron-Siderophores_B12_Hemin"/>
    <property type="match status" value="1"/>
</dbReference>
<dbReference type="RefSeq" id="WP_021842474.1">
    <property type="nucleotide sequence ID" value="NZ_CACRUX010000098.1"/>
</dbReference>
<dbReference type="GO" id="GO:0016887">
    <property type="term" value="F:ATP hydrolysis activity"/>
    <property type="evidence" value="ECO:0007669"/>
    <property type="project" value="InterPro"/>
</dbReference>
<dbReference type="InterPro" id="IPR017871">
    <property type="entry name" value="ABC_transporter-like_CS"/>
</dbReference>